<reference evidence="11" key="1">
    <citation type="journal article" date="2017" name="Nat. Ecol. Evol.">
        <title>Genome expansion and lineage-specific genetic innovations in the forest pathogenic fungi Armillaria.</title>
        <authorList>
            <person name="Sipos G."/>
            <person name="Prasanna A.N."/>
            <person name="Walter M.C."/>
            <person name="O'Connor E."/>
            <person name="Balint B."/>
            <person name="Krizsan K."/>
            <person name="Kiss B."/>
            <person name="Hess J."/>
            <person name="Varga T."/>
            <person name="Slot J."/>
            <person name="Riley R."/>
            <person name="Boka B."/>
            <person name="Rigling D."/>
            <person name="Barry K."/>
            <person name="Lee J."/>
            <person name="Mihaltcheva S."/>
            <person name="LaButti K."/>
            <person name="Lipzen A."/>
            <person name="Waldron R."/>
            <person name="Moloney N.M."/>
            <person name="Sperisen C."/>
            <person name="Kredics L."/>
            <person name="Vagvoelgyi C."/>
            <person name="Patrignani A."/>
            <person name="Fitzpatrick D."/>
            <person name="Nagy I."/>
            <person name="Doyle S."/>
            <person name="Anderson J.B."/>
            <person name="Grigoriev I.V."/>
            <person name="Gueldener U."/>
            <person name="Muensterkoetter M."/>
            <person name="Nagy L.G."/>
        </authorList>
    </citation>
    <scope>NUCLEOTIDE SEQUENCE [LARGE SCALE GENOMIC DNA]</scope>
    <source>
        <strain evidence="11">Ar21-2</strain>
    </source>
</reference>
<comment type="subcellular location">
    <subcellularLocation>
        <location evidence="1">Mitochondrion inner membrane</location>
        <topology evidence="1">Peripheral membrane protein</topology>
        <orientation evidence="1">Matrix side</orientation>
    </subcellularLocation>
</comment>
<accession>A0A2H3CC23</accession>
<evidence type="ECO:0000256" key="1">
    <source>
        <dbReference type="ARBA" id="ARBA00004443"/>
    </source>
</evidence>
<dbReference type="Proteomes" id="UP000217790">
    <property type="component" value="Unassembled WGS sequence"/>
</dbReference>
<evidence type="ECO:0000256" key="8">
    <source>
        <dbReference type="ARBA" id="ARBA00023136"/>
    </source>
</evidence>
<dbReference type="CDD" id="cd20266">
    <property type="entry name" value="Complex1_LYR_NDUFA6_LYRM6"/>
    <property type="match status" value="1"/>
</dbReference>
<dbReference type="GO" id="GO:0045271">
    <property type="term" value="C:respiratory chain complex I"/>
    <property type="evidence" value="ECO:0007669"/>
    <property type="project" value="InterPro"/>
</dbReference>
<dbReference type="STRING" id="47427.A0A2H3CC23"/>
<keyword evidence="4" id="KW-0679">Respiratory chain</keyword>
<evidence type="ECO:0000256" key="4">
    <source>
        <dbReference type="ARBA" id="ARBA00022660"/>
    </source>
</evidence>
<dbReference type="AlphaFoldDB" id="A0A2H3CC23"/>
<dbReference type="OMA" id="EICTLYA"/>
<dbReference type="GO" id="GO:0005743">
    <property type="term" value="C:mitochondrial inner membrane"/>
    <property type="evidence" value="ECO:0007669"/>
    <property type="project" value="UniProtKB-SubCell"/>
</dbReference>
<dbReference type="OrthoDB" id="14535at2759"/>
<sequence>MSFTIPARLARPSIRSQSPVEARQRVIQLYRDWCRGAPEIISLYALNVSPAYIRYCIRQRFERHRHVTDPRAIEVLLLKSRQEYQETMNCWKLPDQVLGVLLKPQERTKKTFLQKFYEGGDEEALIPSATGVDTACFLIVAVFADILHLAVLSVAEEQAVDIVAYPALPVGGFVLQCPIPVDLGRRHKD</sequence>
<keyword evidence="5" id="KW-0999">Mitochondrion inner membrane</keyword>
<dbReference type="Pfam" id="PF05347">
    <property type="entry name" value="Complex1_LYR"/>
    <property type="match status" value="1"/>
</dbReference>
<feature type="domain" description="Complex 1 LYR protein" evidence="9">
    <location>
        <begin position="24"/>
        <end position="83"/>
    </location>
</feature>
<gene>
    <name evidence="10" type="ORF">ARMGADRAFT_1147706</name>
</gene>
<evidence type="ECO:0000256" key="5">
    <source>
        <dbReference type="ARBA" id="ARBA00022792"/>
    </source>
</evidence>
<dbReference type="InParanoid" id="A0A2H3CC23"/>
<keyword evidence="3" id="KW-0813">Transport</keyword>
<evidence type="ECO:0000259" key="9">
    <source>
        <dbReference type="Pfam" id="PF05347"/>
    </source>
</evidence>
<dbReference type="InterPro" id="IPR045299">
    <property type="entry name" value="Complex1_LYR_NDUFA6_LYRM6"/>
</dbReference>
<name>A0A2H3CC23_ARMGA</name>
<keyword evidence="6" id="KW-0249">Electron transport</keyword>
<dbReference type="EMBL" id="KZ293742">
    <property type="protein sequence ID" value="PBK80625.1"/>
    <property type="molecule type" value="Genomic_DNA"/>
</dbReference>
<keyword evidence="7" id="KW-0496">Mitochondrion</keyword>
<protein>
    <recommendedName>
        <fullName evidence="9">Complex 1 LYR protein domain-containing protein</fullName>
    </recommendedName>
</protein>
<evidence type="ECO:0000313" key="11">
    <source>
        <dbReference type="Proteomes" id="UP000217790"/>
    </source>
</evidence>
<dbReference type="InterPro" id="IPR016488">
    <property type="entry name" value="NADH_Ub_cplx-1_asu_su-6"/>
</dbReference>
<dbReference type="GO" id="GO:0006979">
    <property type="term" value="P:response to oxidative stress"/>
    <property type="evidence" value="ECO:0007669"/>
    <property type="project" value="TreeGrafter"/>
</dbReference>
<evidence type="ECO:0000313" key="10">
    <source>
        <dbReference type="EMBL" id="PBK80625.1"/>
    </source>
</evidence>
<keyword evidence="8" id="KW-0472">Membrane</keyword>
<dbReference type="PANTHER" id="PTHR12964">
    <property type="entry name" value="NADH-UBIQUINONE OXIDOREDUCTASE B14 SUBUNIT"/>
    <property type="match status" value="1"/>
</dbReference>
<dbReference type="InterPro" id="IPR008011">
    <property type="entry name" value="Complex1_LYR_dom"/>
</dbReference>
<keyword evidence="11" id="KW-1185">Reference proteome</keyword>
<proteinExistence type="inferred from homology"/>
<evidence type="ECO:0000256" key="3">
    <source>
        <dbReference type="ARBA" id="ARBA00022448"/>
    </source>
</evidence>
<evidence type="ECO:0000256" key="7">
    <source>
        <dbReference type="ARBA" id="ARBA00023128"/>
    </source>
</evidence>
<comment type="similarity">
    <text evidence="2">Belongs to the complex I LYR family.</text>
</comment>
<evidence type="ECO:0000256" key="6">
    <source>
        <dbReference type="ARBA" id="ARBA00022982"/>
    </source>
</evidence>
<organism evidence="10 11">
    <name type="scientific">Armillaria gallica</name>
    <name type="common">Bulbous honey fungus</name>
    <name type="synonym">Armillaria bulbosa</name>
    <dbReference type="NCBI Taxonomy" id="47427"/>
    <lineage>
        <taxon>Eukaryota</taxon>
        <taxon>Fungi</taxon>
        <taxon>Dikarya</taxon>
        <taxon>Basidiomycota</taxon>
        <taxon>Agaricomycotina</taxon>
        <taxon>Agaricomycetes</taxon>
        <taxon>Agaricomycetidae</taxon>
        <taxon>Agaricales</taxon>
        <taxon>Marasmiineae</taxon>
        <taxon>Physalacriaceae</taxon>
        <taxon>Armillaria</taxon>
    </lineage>
</organism>
<evidence type="ECO:0000256" key="2">
    <source>
        <dbReference type="ARBA" id="ARBA00009508"/>
    </source>
</evidence>
<dbReference type="PANTHER" id="PTHR12964:SF0">
    <property type="entry name" value="NADH DEHYDROGENASE [UBIQUINONE] 1 ALPHA SUBCOMPLEX SUBUNIT 6"/>
    <property type="match status" value="1"/>
</dbReference>